<organism evidence="1 2">
    <name type="scientific">Panagrolaimus sp. PS1159</name>
    <dbReference type="NCBI Taxonomy" id="55785"/>
    <lineage>
        <taxon>Eukaryota</taxon>
        <taxon>Metazoa</taxon>
        <taxon>Ecdysozoa</taxon>
        <taxon>Nematoda</taxon>
        <taxon>Chromadorea</taxon>
        <taxon>Rhabditida</taxon>
        <taxon>Tylenchina</taxon>
        <taxon>Panagrolaimomorpha</taxon>
        <taxon>Panagrolaimoidea</taxon>
        <taxon>Panagrolaimidae</taxon>
        <taxon>Panagrolaimus</taxon>
    </lineage>
</organism>
<sequence length="266" mass="31137">MSIQHKKEIFDSFFNSPESFILFETHDINFLQTLVDDENIRKCDKTPLRKFINNALLINKSKTQPIKTAPVKYNKTKNSGFYFSKNSLQFLTKSTKKAVYNFGGYSNIDIVNCGYTVLYQICISNGIEQLPTMKEFIENREKICAEHPPISEKYTVKQHFCEILSKSEHLEGESEFIKKLVDELIFVKKLLQHPEFPDFSAEKIIGIYTNFIMKLIVEYLVTNEIIVPNFYSLNCDEIYFKPLKEFKIADVEKFIFEKTGFLIKLH</sequence>
<dbReference type="Proteomes" id="UP000887580">
    <property type="component" value="Unplaced"/>
</dbReference>
<name>A0AC35F3J6_9BILA</name>
<evidence type="ECO:0000313" key="2">
    <source>
        <dbReference type="WBParaSite" id="PS1159_v2.g13457.t1"/>
    </source>
</evidence>
<proteinExistence type="predicted"/>
<reference evidence="2" key="1">
    <citation type="submission" date="2022-11" db="UniProtKB">
        <authorList>
            <consortium name="WormBaseParasite"/>
        </authorList>
    </citation>
    <scope>IDENTIFICATION</scope>
</reference>
<dbReference type="WBParaSite" id="PS1159_v2.g13457.t1">
    <property type="protein sequence ID" value="PS1159_v2.g13457.t1"/>
    <property type="gene ID" value="PS1159_v2.g13457"/>
</dbReference>
<protein>
    <submittedName>
        <fullName evidence="2">Uncharacterized protein</fullName>
    </submittedName>
</protein>
<evidence type="ECO:0000313" key="1">
    <source>
        <dbReference type="Proteomes" id="UP000887580"/>
    </source>
</evidence>
<accession>A0AC35F3J6</accession>